<evidence type="ECO:0000259" key="8">
    <source>
        <dbReference type="Pfam" id="PF24827"/>
    </source>
</evidence>
<dbReference type="UniPathway" id="UPA00185">
    <property type="reaction ID" value="UER00283"/>
</dbReference>
<comment type="cofactor">
    <cofactor evidence="5">
        <name>Zn(2+)</name>
        <dbReference type="ChEBI" id="CHEBI:29105"/>
    </cofactor>
    <text evidence="5">Binds 1 zinc ion per subunit.</text>
</comment>
<proteinExistence type="inferred from homology"/>
<feature type="binding site" evidence="5">
    <location>
        <position position="63"/>
    </location>
    <ligand>
        <name>Zn(2+)</name>
        <dbReference type="ChEBI" id="CHEBI:29105"/>
    </ligand>
</feature>
<evidence type="ECO:0000256" key="3">
    <source>
        <dbReference type="ARBA" id="ARBA00022801"/>
    </source>
</evidence>
<feature type="domain" description="Succinylglutamate desuccinylase/Aspartoacylase catalytic" evidence="8">
    <location>
        <begin position="51"/>
        <end position="238"/>
    </location>
</feature>
<dbReference type="Pfam" id="PF24827">
    <property type="entry name" value="AstE_AspA_cat"/>
    <property type="match status" value="1"/>
</dbReference>
<organism evidence="9 10">
    <name type="scientific">Neiella litorisoli</name>
    <dbReference type="NCBI Taxonomy" id="2771431"/>
    <lineage>
        <taxon>Bacteria</taxon>
        <taxon>Pseudomonadati</taxon>
        <taxon>Pseudomonadota</taxon>
        <taxon>Gammaproteobacteria</taxon>
        <taxon>Alteromonadales</taxon>
        <taxon>Echinimonadaceae</taxon>
        <taxon>Neiella</taxon>
    </lineage>
</organism>
<feature type="domain" description="AstE/AspA barrel-sandwich hybrid" evidence="7">
    <location>
        <begin position="258"/>
        <end position="331"/>
    </location>
</feature>
<dbReference type="EC" id="3.5.1.96" evidence="5 6"/>
<dbReference type="PANTHER" id="PTHR15162:SF7">
    <property type="entry name" value="SUCCINYLGLUTAMATE DESUCCINYLASE"/>
    <property type="match status" value="1"/>
</dbReference>
<accession>A0A8J6QU95</accession>
<dbReference type="AlphaFoldDB" id="A0A8J6QU95"/>
<dbReference type="PIRSF" id="PIRSF017020">
    <property type="entry name" value="AstE"/>
    <property type="match status" value="1"/>
</dbReference>
<dbReference type="SUPFAM" id="SSF53187">
    <property type="entry name" value="Zn-dependent exopeptidases"/>
    <property type="match status" value="1"/>
</dbReference>
<feature type="binding site" evidence="5">
    <location>
        <position position="156"/>
    </location>
    <ligand>
        <name>Zn(2+)</name>
        <dbReference type="ChEBI" id="CHEBI:29105"/>
    </ligand>
</feature>
<evidence type="ECO:0000256" key="5">
    <source>
        <dbReference type="HAMAP-Rule" id="MF_00767"/>
    </source>
</evidence>
<evidence type="ECO:0000313" key="9">
    <source>
        <dbReference type="EMBL" id="MBD1388708.1"/>
    </source>
</evidence>
<dbReference type="InterPro" id="IPR007036">
    <property type="entry name" value="Aste_AspA_hybrid_dom"/>
</dbReference>
<gene>
    <name evidence="5 9" type="primary">astE</name>
    <name evidence="9" type="ORF">IC617_04645</name>
</gene>
<dbReference type="GO" id="GO:0019545">
    <property type="term" value="P:L-arginine catabolic process to succinate"/>
    <property type="evidence" value="ECO:0007669"/>
    <property type="project" value="UniProtKB-UniRule"/>
</dbReference>
<reference evidence="9" key="1">
    <citation type="submission" date="2020-09" db="EMBL/GenBank/DDBJ databases">
        <title>A novel bacterium of genus Neiella, isolated from South China Sea.</title>
        <authorList>
            <person name="Huang H."/>
            <person name="Mo K."/>
            <person name="Hu Y."/>
        </authorList>
    </citation>
    <scope>NUCLEOTIDE SEQUENCE</scope>
    <source>
        <strain evidence="9">HB171785</strain>
    </source>
</reference>
<protein>
    <recommendedName>
        <fullName evidence="5 6">Succinylglutamate desuccinylase</fullName>
        <ecNumber evidence="5 6">3.5.1.96</ecNumber>
    </recommendedName>
</protein>
<dbReference type="CDD" id="cd03855">
    <property type="entry name" value="M14_ASTE"/>
    <property type="match status" value="1"/>
</dbReference>
<dbReference type="GO" id="GO:0008270">
    <property type="term" value="F:zinc ion binding"/>
    <property type="evidence" value="ECO:0007669"/>
    <property type="project" value="UniProtKB-UniRule"/>
</dbReference>
<dbReference type="PANTHER" id="PTHR15162">
    <property type="entry name" value="ASPARTOACYLASE"/>
    <property type="match status" value="1"/>
</dbReference>
<evidence type="ECO:0000256" key="6">
    <source>
        <dbReference type="NCBIfam" id="TIGR03242"/>
    </source>
</evidence>
<dbReference type="Pfam" id="PF04952">
    <property type="entry name" value="AstE_AspA_hybrid"/>
    <property type="match status" value="1"/>
</dbReference>
<evidence type="ECO:0000256" key="4">
    <source>
        <dbReference type="ARBA" id="ARBA00022833"/>
    </source>
</evidence>
<dbReference type="Proteomes" id="UP000638014">
    <property type="component" value="Unassembled WGS sequence"/>
</dbReference>
<comment type="function">
    <text evidence="5">Transforms N(2)-succinylglutamate into succinate and glutamate.</text>
</comment>
<keyword evidence="3 5" id="KW-0378">Hydrolase</keyword>
<dbReference type="Gene3D" id="3.40.630.10">
    <property type="entry name" value="Zn peptidases"/>
    <property type="match status" value="1"/>
</dbReference>
<comment type="catalytic activity">
    <reaction evidence="5">
        <text>N-succinyl-L-glutamate + H2O = L-glutamate + succinate</text>
        <dbReference type="Rhea" id="RHEA:15169"/>
        <dbReference type="ChEBI" id="CHEBI:15377"/>
        <dbReference type="ChEBI" id="CHEBI:29985"/>
        <dbReference type="ChEBI" id="CHEBI:30031"/>
        <dbReference type="ChEBI" id="CHEBI:58763"/>
        <dbReference type="EC" id="3.5.1.96"/>
    </reaction>
</comment>
<dbReference type="InterPro" id="IPR016681">
    <property type="entry name" value="SuccinylGlu_desuccinylase"/>
</dbReference>
<dbReference type="GO" id="GO:0019544">
    <property type="term" value="P:L-arginine catabolic process to L-glutamate"/>
    <property type="evidence" value="ECO:0007669"/>
    <property type="project" value="UniProtKB-UniRule"/>
</dbReference>
<dbReference type="InterPro" id="IPR050178">
    <property type="entry name" value="AspA/AstE_fam"/>
</dbReference>
<dbReference type="GO" id="GO:0009017">
    <property type="term" value="F:succinylglutamate desuccinylase activity"/>
    <property type="evidence" value="ECO:0007669"/>
    <property type="project" value="UniProtKB-UniRule"/>
</dbReference>
<feature type="active site" evidence="5">
    <location>
        <position position="219"/>
    </location>
</feature>
<name>A0A8J6QU95_9GAMM</name>
<comment type="caution">
    <text evidence="9">The sequence shown here is derived from an EMBL/GenBank/DDBJ whole genome shotgun (WGS) entry which is preliminary data.</text>
</comment>
<evidence type="ECO:0000256" key="1">
    <source>
        <dbReference type="ARBA" id="ARBA00022503"/>
    </source>
</evidence>
<evidence type="ECO:0000256" key="2">
    <source>
        <dbReference type="ARBA" id="ARBA00022723"/>
    </source>
</evidence>
<feature type="binding site" evidence="5">
    <location>
        <position position="60"/>
    </location>
    <ligand>
        <name>Zn(2+)</name>
        <dbReference type="ChEBI" id="CHEBI:29105"/>
    </ligand>
</feature>
<dbReference type="InterPro" id="IPR055438">
    <property type="entry name" value="AstE_AspA_cat"/>
</dbReference>
<dbReference type="NCBIfam" id="NF003706">
    <property type="entry name" value="PRK05324.1"/>
    <property type="match status" value="1"/>
</dbReference>
<sequence>MKAFDLLEATLGHEMTPGESWQDDMNLWQWLDDGILRVEPLKPADSRNCDRAIVLSCGIHGNETAPIELLVAMAKQLSETPRRLQARVLFILGNPKAVVNGSRFVDENLNRLFSPQYKQAKPQNPEQRRASDLMRAIDEFFSLAAPHQRRVHYDLHTAIRDSKHPFFAVYPHSPEGFSRNAVARLQAADVDTVLLSHAPASTFSHYSHCYHQAEAFTVELGKVKPFGGNDMSKLEPLKRLLEAMLYGLWPTPQLDEQRIKLFRVTRAIHRQHQEFSLSFADDLANFSRFKKGQQLAQDGNEEIVAEHDGEAIVFPNRKVAVGQRALLTVIQSAPSILTD</sequence>
<dbReference type="EMBL" id="JACXAF010000004">
    <property type="protein sequence ID" value="MBD1388708.1"/>
    <property type="molecule type" value="Genomic_DNA"/>
</dbReference>
<keyword evidence="2 5" id="KW-0479">Metal-binding</keyword>
<dbReference type="NCBIfam" id="TIGR03242">
    <property type="entry name" value="arg_catab_astE"/>
    <property type="match status" value="1"/>
</dbReference>
<dbReference type="HAMAP" id="MF_00767">
    <property type="entry name" value="Arg_catab_AstE"/>
    <property type="match status" value="1"/>
</dbReference>
<keyword evidence="1 5" id="KW-0056">Arginine metabolism</keyword>
<evidence type="ECO:0000313" key="10">
    <source>
        <dbReference type="Proteomes" id="UP000638014"/>
    </source>
</evidence>
<evidence type="ECO:0000259" key="7">
    <source>
        <dbReference type="Pfam" id="PF04952"/>
    </source>
</evidence>
<keyword evidence="4 5" id="KW-0862">Zinc</keyword>
<keyword evidence="10" id="KW-1185">Reference proteome</keyword>
<dbReference type="RefSeq" id="WP_191143806.1">
    <property type="nucleotide sequence ID" value="NZ_JACXAF010000004.1"/>
</dbReference>
<comment type="similarity">
    <text evidence="5">Belongs to the AspA/AstE family. Succinylglutamate desuccinylase subfamily.</text>
</comment>
<dbReference type="GO" id="GO:0016788">
    <property type="term" value="F:hydrolase activity, acting on ester bonds"/>
    <property type="evidence" value="ECO:0007669"/>
    <property type="project" value="UniProtKB-UniRule"/>
</dbReference>
<comment type="pathway">
    <text evidence="5">Amino-acid degradation; L-arginine degradation via AST pathway; L-glutamate and succinate from L-arginine: step 5/5.</text>
</comment>